<evidence type="ECO:0000313" key="12">
    <source>
        <dbReference type="RefSeq" id="XP_031385441.1"/>
    </source>
</evidence>
<sequence length="320" mass="36331">MGRAPCCDKTSVKKGPWSPEEDAKLKDYIEKHGTGSNWIALPQKIGLKRCGKSCRLRWLNYLRPNIKHGGFSEEEENIICSLYLSIGSRWSIIAGQLPGRTDNDIKNYWNTKLKRKLLDKHQLKDQNGSQQPTVSKRALIKGNLETIEVTDAPEVMMNSYHDHQRLYDPKMIPLVSPEDYQCPINYGFSYTLQDRICRNSSMDVVGIPPAIDSSTSEDCSRISGIDGGMDKEALESFLGHRNTYFPHQPTSEVTVYGDPGLKYDEFTSLYWPIDLDNNIVVDVSSRTCNPPTLSYQEVGLQDESVQSILLEDPRRYFGLQ</sequence>
<evidence type="ECO:0000256" key="1">
    <source>
        <dbReference type="ARBA" id="ARBA00004123"/>
    </source>
</evidence>
<organism evidence="9 10">
    <name type="scientific">Punica granatum</name>
    <name type="common">Pomegranate</name>
    <dbReference type="NCBI Taxonomy" id="22663"/>
    <lineage>
        <taxon>Eukaryota</taxon>
        <taxon>Viridiplantae</taxon>
        <taxon>Streptophyta</taxon>
        <taxon>Embryophyta</taxon>
        <taxon>Tracheophyta</taxon>
        <taxon>Spermatophyta</taxon>
        <taxon>Magnoliopsida</taxon>
        <taxon>eudicotyledons</taxon>
        <taxon>Gunneridae</taxon>
        <taxon>Pentapetalae</taxon>
        <taxon>rosids</taxon>
        <taxon>malvids</taxon>
        <taxon>Myrtales</taxon>
        <taxon>Lythraceae</taxon>
        <taxon>Punica</taxon>
    </lineage>
</organism>
<evidence type="ECO:0000256" key="4">
    <source>
        <dbReference type="ARBA" id="ARBA00023125"/>
    </source>
</evidence>
<dbReference type="Gene3D" id="1.10.10.60">
    <property type="entry name" value="Homeodomain-like"/>
    <property type="match status" value="2"/>
</dbReference>
<dbReference type="CDD" id="cd00167">
    <property type="entry name" value="SANT"/>
    <property type="match status" value="1"/>
</dbReference>
<evidence type="ECO:0000313" key="9">
    <source>
        <dbReference type="EMBL" id="OWM65700.1"/>
    </source>
</evidence>
<proteinExistence type="predicted"/>
<evidence type="ECO:0000259" key="8">
    <source>
        <dbReference type="PROSITE" id="PS51294"/>
    </source>
</evidence>
<evidence type="ECO:0000256" key="2">
    <source>
        <dbReference type="ARBA" id="ARBA00022737"/>
    </source>
</evidence>
<dbReference type="Proteomes" id="UP000515151">
    <property type="component" value="Chromosome 3"/>
</dbReference>
<feature type="domain" description="HTH myb-type" evidence="8">
    <location>
        <begin position="9"/>
        <end position="66"/>
    </location>
</feature>
<keyword evidence="11" id="KW-1185">Reference proteome</keyword>
<evidence type="ECO:0000313" key="10">
    <source>
        <dbReference type="Proteomes" id="UP000197138"/>
    </source>
</evidence>
<dbReference type="FunFam" id="1.10.10.60:FF:000015">
    <property type="entry name" value="Transcription factor RAX3"/>
    <property type="match status" value="1"/>
</dbReference>
<dbReference type="AlphaFoldDB" id="A0A218W072"/>
<comment type="subcellular location">
    <subcellularLocation>
        <location evidence="1">Nucleus</location>
    </subcellularLocation>
</comment>
<dbReference type="GeneID" id="116199282"/>
<evidence type="ECO:0000313" key="11">
    <source>
        <dbReference type="Proteomes" id="UP000515151"/>
    </source>
</evidence>
<dbReference type="RefSeq" id="XP_031385441.1">
    <property type="nucleotide sequence ID" value="XM_031529581.1"/>
</dbReference>
<dbReference type="PROSITE" id="PS50090">
    <property type="entry name" value="MYB_LIKE"/>
    <property type="match status" value="2"/>
</dbReference>
<accession>A0A218W072</accession>
<keyword evidence="3" id="KW-0805">Transcription regulation</keyword>
<dbReference type="Pfam" id="PF00249">
    <property type="entry name" value="Myb_DNA-binding"/>
    <property type="match status" value="2"/>
</dbReference>
<dbReference type="SUPFAM" id="SSF46689">
    <property type="entry name" value="Homeodomain-like"/>
    <property type="match status" value="1"/>
</dbReference>
<keyword evidence="4" id="KW-0238">DNA-binding</keyword>
<dbReference type="InterPro" id="IPR001005">
    <property type="entry name" value="SANT/Myb"/>
</dbReference>
<keyword evidence="6" id="KW-0539">Nucleus</keyword>
<evidence type="ECO:0000256" key="5">
    <source>
        <dbReference type="ARBA" id="ARBA00023163"/>
    </source>
</evidence>
<dbReference type="Proteomes" id="UP000197138">
    <property type="component" value="Unassembled WGS sequence"/>
</dbReference>
<reference evidence="12" key="4">
    <citation type="submission" date="2025-04" db="UniProtKB">
        <authorList>
            <consortium name="RefSeq"/>
        </authorList>
    </citation>
    <scope>IDENTIFICATION</scope>
    <source>
        <tissue evidence="12">Leaf</tissue>
    </source>
</reference>
<dbReference type="OrthoDB" id="2143914at2759"/>
<protein>
    <submittedName>
        <fullName evidence="12">Transcription factor MYB36-like</fullName>
    </submittedName>
</protein>
<evidence type="ECO:0000259" key="7">
    <source>
        <dbReference type="PROSITE" id="PS50090"/>
    </source>
</evidence>
<reference evidence="10" key="1">
    <citation type="journal article" date="2017" name="Plant J.">
        <title>The pomegranate (Punica granatum L.) genome and the genomics of punicalagin biosynthesis.</title>
        <authorList>
            <person name="Qin G."/>
            <person name="Xu C."/>
            <person name="Ming R."/>
            <person name="Tang H."/>
            <person name="Guyot R."/>
            <person name="Kramer E.M."/>
            <person name="Hu Y."/>
            <person name="Yi X."/>
            <person name="Qi Y."/>
            <person name="Xu X."/>
            <person name="Gao Z."/>
            <person name="Pan H."/>
            <person name="Jian J."/>
            <person name="Tian Y."/>
            <person name="Yue Z."/>
            <person name="Xu Y."/>
        </authorList>
    </citation>
    <scope>NUCLEOTIDE SEQUENCE [LARGE SCALE GENOMIC DNA]</scope>
    <source>
        <strain evidence="10">cv. Dabenzi</strain>
    </source>
</reference>
<gene>
    <name evidence="12" type="primary">LOC116199282</name>
    <name evidence="9" type="ORF">CDL15_Pgr017197</name>
</gene>
<reference evidence="9" key="2">
    <citation type="submission" date="2017-06" db="EMBL/GenBank/DDBJ databases">
        <title>The pomegranate genome and the genomics of punicalagin biosynthesis.</title>
        <authorList>
            <person name="Xu C."/>
        </authorList>
    </citation>
    <scope>NUCLEOTIDE SEQUENCE [LARGE SCALE GENOMIC DNA]</scope>
    <source>
        <tissue evidence="9">Fresh leaf</tissue>
    </source>
</reference>
<feature type="domain" description="Myb-like" evidence="7">
    <location>
        <begin position="63"/>
        <end position="113"/>
    </location>
</feature>
<dbReference type="SMART" id="SM00717">
    <property type="entry name" value="SANT"/>
    <property type="match status" value="2"/>
</dbReference>
<evidence type="ECO:0000256" key="6">
    <source>
        <dbReference type="ARBA" id="ARBA00023242"/>
    </source>
</evidence>
<evidence type="ECO:0000256" key="3">
    <source>
        <dbReference type="ARBA" id="ARBA00023015"/>
    </source>
</evidence>
<dbReference type="PROSITE" id="PS51294">
    <property type="entry name" value="HTH_MYB"/>
    <property type="match status" value="2"/>
</dbReference>
<dbReference type="SMR" id="A0A218W072"/>
<dbReference type="InterPro" id="IPR017930">
    <property type="entry name" value="Myb_dom"/>
</dbReference>
<dbReference type="GO" id="GO:0003677">
    <property type="term" value="F:DNA binding"/>
    <property type="evidence" value="ECO:0007669"/>
    <property type="project" value="UniProtKB-KW"/>
</dbReference>
<keyword evidence="2" id="KW-0677">Repeat</keyword>
<dbReference type="EMBL" id="MTKT01005569">
    <property type="protein sequence ID" value="OWM65700.1"/>
    <property type="molecule type" value="Genomic_DNA"/>
</dbReference>
<dbReference type="PANTHER" id="PTHR48000:SF67">
    <property type="entry name" value="MYB-LIKE DNA-BINDING DOMAIN CONTAINING PROTEIN, EXPRESSED"/>
    <property type="match status" value="1"/>
</dbReference>
<name>A0A218W072_PUNGR</name>
<keyword evidence="5" id="KW-0804">Transcription</keyword>
<dbReference type="GO" id="GO:0005634">
    <property type="term" value="C:nucleus"/>
    <property type="evidence" value="ECO:0007669"/>
    <property type="project" value="UniProtKB-SubCell"/>
</dbReference>
<feature type="domain" description="HTH myb-type" evidence="8">
    <location>
        <begin position="67"/>
        <end position="117"/>
    </location>
</feature>
<dbReference type="InterPro" id="IPR009057">
    <property type="entry name" value="Homeodomain-like_sf"/>
</dbReference>
<feature type="domain" description="Myb-like" evidence="7">
    <location>
        <begin position="9"/>
        <end position="62"/>
    </location>
</feature>
<reference evidence="11" key="3">
    <citation type="journal article" date="2020" name="Plant Biotechnol. J.">
        <title>The pomegranate (Punica granatum L.) draft genome dissects genetic divergence between soft- and hard-seeded cultivars.</title>
        <authorList>
            <person name="Luo X."/>
            <person name="Li H."/>
            <person name="Wu Z."/>
            <person name="Yao W."/>
            <person name="Zhao P."/>
            <person name="Cao D."/>
            <person name="Yu H."/>
            <person name="Li K."/>
            <person name="Poudel K."/>
            <person name="Zhao D."/>
            <person name="Zhang F."/>
            <person name="Xia X."/>
            <person name="Chen L."/>
            <person name="Wang Q."/>
            <person name="Jing D."/>
            <person name="Cao S."/>
        </authorList>
    </citation>
    <scope>NUCLEOTIDE SEQUENCE [LARGE SCALE GENOMIC DNA]</scope>
</reference>
<dbReference type="PANTHER" id="PTHR48000">
    <property type="entry name" value="OS09G0431300 PROTEIN"/>
    <property type="match status" value="1"/>
</dbReference>